<gene>
    <name evidence="5" type="ORF">ENW50_00805</name>
</gene>
<accession>A0A7V4XQV7</accession>
<dbReference type="InterPro" id="IPR007213">
    <property type="entry name" value="Ppm1/Ppm2/Tcmp"/>
</dbReference>
<evidence type="ECO:0000256" key="2">
    <source>
        <dbReference type="ARBA" id="ARBA00022603"/>
    </source>
</evidence>
<dbReference type="GO" id="GO:0008168">
    <property type="term" value="F:methyltransferase activity"/>
    <property type="evidence" value="ECO:0007669"/>
    <property type="project" value="UniProtKB-UniRule"/>
</dbReference>
<name>A0A7V4XQV7_9BACT</name>
<evidence type="ECO:0000256" key="1">
    <source>
        <dbReference type="ARBA" id="ARBA00008138"/>
    </source>
</evidence>
<comment type="similarity">
    <text evidence="1 4">Belongs to the UPF0677 family.</text>
</comment>
<dbReference type="AlphaFoldDB" id="A0A7V4XQV7"/>
<dbReference type="InterPro" id="IPR029063">
    <property type="entry name" value="SAM-dependent_MTases_sf"/>
</dbReference>
<reference evidence="5" key="1">
    <citation type="journal article" date="2020" name="mSystems">
        <title>Genome- and Community-Level Interaction Insights into Carbon Utilization and Element Cycling Functions of Hydrothermarchaeota in Hydrothermal Sediment.</title>
        <authorList>
            <person name="Zhou Z."/>
            <person name="Liu Y."/>
            <person name="Xu W."/>
            <person name="Pan J."/>
            <person name="Luo Z.H."/>
            <person name="Li M."/>
        </authorList>
    </citation>
    <scope>NUCLEOTIDE SEQUENCE [LARGE SCALE GENOMIC DNA]</scope>
    <source>
        <strain evidence="5">SpSt-855</strain>
    </source>
</reference>
<evidence type="ECO:0000313" key="5">
    <source>
        <dbReference type="EMBL" id="HGY93220.1"/>
    </source>
</evidence>
<sequence>MQPQQPSRTAYGVACRRAAHQLFDRPLVFEDPFALAILGEQVAAEVRATPAEDLDHPFHQTMRFRMAVRSRYAEDKLAEAVARGVRQYVILGAGLDTSAYRSPFPGLSIFEVDFPATQAWKQQRVADAGLPVPPGLVYAPVDFEHQTLGEGLTAAGFRTDAPAFFSWLGVVPYLTREAFLATLRFIASLPAGSAVVFDYSMPRHLLGEQERQAIEALAARVAAIGEPFLSSYVPEELALELRAMGFTGIEDLDPPATNSRYFQNRADGFEVRGKGGHLLCAQV</sequence>
<dbReference type="PANTHER" id="PTHR43619">
    <property type="entry name" value="S-ADENOSYL-L-METHIONINE-DEPENDENT METHYLTRANSFERASE YKTD-RELATED"/>
    <property type="match status" value="1"/>
</dbReference>
<dbReference type="SUPFAM" id="SSF53335">
    <property type="entry name" value="S-adenosyl-L-methionine-dependent methyltransferases"/>
    <property type="match status" value="1"/>
</dbReference>
<evidence type="ECO:0000256" key="4">
    <source>
        <dbReference type="RuleBase" id="RU362030"/>
    </source>
</evidence>
<dbReference type="Gene3D" id="3.40.50.150">
    <property type="entry name" value="Vaccinia Virus protein VP39"/>
    <property type="match status" value="1"/>
</dbReference>
<dbReference type="Pfam" id="PF04072">
    <property type="entry name" value="LCM"/>
    <property type="match status" value="1"/>
</dbReference>
<comment type="function">
    <text evidence="4">Exhibits S-adenosyl-L-methionine-dependent methyltransferase activity.</text>
</comment>
<keyword evidence="2 4" id="KW-0489">Methyltransferase</keyword>
<protein>
    <recommendedName>
        <fullName evidence="4">S-adenosyl-L-methionine-dependent methyltransferase</fullName>
        <ecNumber evidence="4">2.1.1.-</ecNumber>
    </recommendedName>
</protein>
<proteinExistence type="inferred from homology"/>
<dbReference type="GO" id="GO:0032259">
    <property type="term" value="P:methylation"/>
    <property type="evidence" value="ECO:0007669"/>
    <property type="project" value="UniProtKB-KW"/>
</dbReference>
<dbReference type="EC" id="2.1.1.-" evidence="4"/>
<keyword evidence="4" id="KW-0949">S-adenosyl-L-methionine</keyword>
<dbReference type="NCBIfam" id="TIGR00027">
    <property type="entry name" value="mthyl_TIGR00027"/>
    <property type="match status" value="1"/>
</dbReference>
<organism evidence="5">
    <name type="scientific">Acidobacterium capsulatum</name>
    <dbReference type="NCBI Taxonomy" id="33075"/>
    <lineage>
        <taxon>Bacteria</taxon>
        <taxon>Pseudomonadati</taxon>
        <taxon>Acidobacteriota</taxon>
        <taxon>Terriglobia</taxon>
        <taxon>Terriglobales</taxon>
        <taxon>Acidobacteriaceae</taxon>
        <taxon>Acidobacterium</taxon>
    </lineage>
</organism>
<dbReference type="PANTHER" id="PTHR43619:SF2">
    <property type="entry name" value="S-ADENOSYL-L-METHIONINE-DEPENDENT METHYLTRANSFERASES SUPERFAMILY PROTEIN"/>
    <property type="match status" value="1"/>
</dbReference>
<dbReference type="InterPro" id="IPR011610">
    <property type="entry name" value="SAM_mthyl_Trfase_ML2640-like"/>
</dbReference>
<comment type="caution">
    <text evidence="5">The sequence shown here is derived from an EMBL/GenBank/DDBJ whole genome shotgun (WGS) entry which is preliminary data.</text>
</comment>
<keyword evidence="3 5" id="KW-0808">Transferase</keyword>
<dbReference type="EMBL" id="DTKL01000010">
    <property type="protein sequence ID" value="HGY93220.1"/>
    <property type="molecule type" value="Genomic_DNA"/>
</dbReference>
<evidence type="ECO:0000256" key="3">
    <source>
        <dbReference type="ARBA" id="ARBA00022679"/>
    </source>
</evidence>